<dbReference type="Proteomes" id="UP000240572">
    <property type="component" value="Unassembled WGS sequence"/>
</dbReference>
<dbReference type="InterPro" id="IPR010104">
    <property type="entry name" value="TonB_rcpt_bac"/>
</dbReference>
<name>A0A2P8DDH2_9BACT</name>
<evidence type="ECO:0000256" key="2">
    <source>
        <dbReference type="ARBA" id="ARBA00023136"/>
    </source>
</evidence>
<comment type="subcellular location">
    <subcellularLocation>
        <location evidence="1 4">Cell outer membrane</location>
    </subcellularLocation>
</comment>
<dbReference type="Gene3D" id="2.170.130.10">
    <property type="entry name" value="TonB-dependent receptor, plug domain"/>
    <property type="match status" value="1"/>
</dbReference>
<accession>A0A2P8DDH2</accession>
<evidence type="ECO:0000259" key="6">
    <source>
        <dbReference type="Pfam" id="PF07715"/>
    </source>
</evidence>
<sequence>MKKILSTVVVYLLPLALYAQSLRIRGTVKDKEEALPGIIVSLEHESFNTVTDLDGNFELTGIPKGTHTLRIASLGYETLLQQVVVDQDLSLGVITLNTQSLKEVQVVAELKGTETKALNMMKASNVFANIVSAEGVAKLPDRNVAEAVQRLPGVVMESDQGEGRFISFRGTPSDWSSALVNGDRMPVADEESKTRAMNFDIFPSSLVDYIVVSKTLSPDMEGDAIGGSANFMTKSAPATKTLQASLGAGYNAQAAKPVYNASLAYGNSSRNGRFGYFAGGSLYSRNWATDNYQVFYGSNRDQSLTRLELRDYEGKRTTLGFNGALEYKFNDDAKIYAKGVYGSMNDNEFNRKTMYNWSTGWGQSIKLQNIHNIMQTRFWGAELGGDFKAGRNLSANWRVASYRNSFAYGAVPYSKGDARNGYHVVEFEKAVDFTDFLYLDEQGRVTDEMNAYDRLKLLDIDSPVPGYGDNYKNIQPQYRNTHLVNPTDSLFAFTRAYSETNQTIEKDPIVAQLDLQYHINNNLKIKFGGKLRMKEGERKVGLELWERNKDLSPAIIYNNYNPAPFNERGGFLKELGSPYAGKLFPFFDVKGTDNFVRNLGDSLRYIPFGVKTPYFQQMVGSSYSYTENVYAGYAMAEWQPVPGLTIVPGLRAEYTAPEVKADSIMTVDPALGTVALTNVRAGKAYLSLLPMLNVKYALTERQNLRFAATRSFRRPNFNEIKPGAAAIDYSNNDLLYGNPDLKPTYSWNFDLAYERYLGATSMFSASVFYKNVKDHIYTAFEASSTDNTGISNEFQIPGGVIAKKFQNAPQAMAAGFEAALMTKLRFLPGIMKNLGVSINYSHTYSRMNIDARDKPQQLPRQSPNVMNVALFFENGKITTRLGLNYRDPYLYELNLYAVKDPASQQTLILHQDNDYDVYIGRSMTLDYSFSYRFKERFSFFVELNNLTNTPYTMYRGRKERPLKTEYYSIRGLAGIRFNL</sequence>
<dbReference type="GO" id="GO:0009279">
    <property type="term" value="C:cell outer membrane"/>
    <property type="evidence" value="ECO:0007669"/>
    <property type="project" value="UniProtKB-SubCell"/>
</dbReference>
<comment type="caution">
    <text evidence="7">The sequence shown here is derived from an EMBL/GenBank/DDBJ whole genome shotgun (WGS) entry which is preliminary data.</text>
</comment>
<dbReference type="InterPro" id="IPR036942">
    <property type="entry name" value="Beta-barrel_TonB_sf"/>
</dbReference>
<evidence type="ECO:0000256" key="4">
    <source>
        <dbReference type="RuleBase" id="RU003357"/>
    </source>
</evidence>
<evidence type="ECO:0000259" key="5">
    <source>
        <dbReference type="Pfam" id="PF00593"/>
    </source>
</evidence>
<dbReference type="InterPro" id="IPR037066">
    <property type="entry name" value="Plug_dom_sf"/>
</dbReference>
<evidence type="ECO:0000313" key="7">
    <source>
        <dbReference type="EMBL" id="PSK95281.1"/>
    </source>
</evidence>
<dbReference type="Pfam" id="PF07715">
    <property type="entry name" value="Plug"/>
    <property type="match status" value="1"/>
</dbReference>
<dbReference type="EMBL" id="PYGD01000001">
    <property type="protein sequence ID" value="PSK95281.1"/>
    <property type="molecule type" value="Genomic_DNA"/>
</dbReference>
<dbReference type="InterPro" id="IPR008969">
    <property type="entry name" value="CarboxyPept-like_regulatory"/>
</dbReference>
<gene>
    <name evidence="7" type="ORF">B0I18_1011447</name>
</gene>
<keyword evidence="4" id="KW-0798">TonB box</keyword>
<dbReference type="NCBIfam" id="TIGR01782">
    <property type="entry name" value="TonB-Xanth-Caul"/>
    <property type="match status" value="1"/>
</dbReference>
<keyword evidence="8" id="KW-1185">Reference proteome</keyword>
<feature type="domain" description="TonB-dependent receptor plug" evidence="6">
    <location>
        <begin position="129"/>
        <end position="227"/>
    </location>
</feature>
<keyword evidence="7" id="KW-0675">Receptor</keyword>
<dbReference type="Gene3D" id="2.60.40.1120">
    <property type="entry name" value="Carboxypeptidase-like, regulatory domain"/>
    <property type="match status" value="1"/>
</dbReference>
<dbReference type="Gene3D" id="2.40.170.20">
    <property type="entry name" value="TonB-dependent receptor, beta-barrel domain"/>
    <property type="match status" value="1"/>
</dbReference>
<dbReference type="RefSeq" id="WP_106521942.1">
    <property type="nucleotide sequence ID" value="NZ_PYGD01000001.1"/>
</dbReference>
<dbReference type="InterPro" id="IPR012910">
    <property type="entry name" value="Plug_dom"/>
</dbReference>
<dbReference type="PANTHER" id="PTHR40980:SF4">
    <property type="entry name" value="TONB-DEPENDENT RECEPTOR-LIKE BETA-BARREL DOMAIN-CONTAINING PROTEIN"/>
    <property type="match status" value="1"/>
</dbReference>
<keyword evidence="3" id="KW-0998">Cell outer membrane</keyword>
<dbReference type="Pfam" id="PF00593">
    <property type="entry name" value="TonB_dep_Rec_b-barrel"/>
    <property type="match status" value="1"/>
</dbReference>
<dbReference type="InterPro" id="IPR000531">
    <property type="entry name" value="Beta-barrel_TonB"/>
</dbReference>
<proteinExistence type="inferred from homology"/>
<dbReference type="Pfam" id="PF13715">
    <property type="entry name" value="CarbopepD_reg_2"/>
    <property type="match status" value="1"/>
</dbReference>
<comment type="similarity">
    <text evidence="4">Belongs to the TonB-dependent receptor family.</text>
</comment>
<feature type="domain" description="TonB-dependent receptor-like beta-barrel" evidence="5">
    <location>
        <begin position="475"/>
        <end position="946"/>
    </location>
</feature>
<dbReference type="AlphaFoldDB" id="A0A2P8DDH2"/>
<evidence type="ECO:0000313" key="8">
    <source>
        <dbReference type="Proteomes" id="UP000240572"/>
    </source>
</evidence>
<keyword evidence="2 4" id="KW-0472">Membrane</keyword>
<protein>
    <submittedName>
        <fullName evidence="7">TonB-dependent receptor</fullName>
    </submittedName>
</protein>
<dbReference type="SUPFAM" id="SSF56935">
    <property type="entry name" value="Porins"/>
    <property type="match status" value="1"/>
</dbReference>
<evidence type="ECO:0000256" key="1">
    <source>
        <dbReference type="ARBA" id="ARBA00004442"/>
    </source>
</evidence>
<organism evidence="7 8">
    <name type="scientific">Taibaiella chishuiensis</name>
    <dbReference type="NCBI Taxonomy" id="1434707"/>
    <lineage>
        <taxon>Bacteria</taxon>
        <taxon>Pseudomonadati</taxon>
        <taxon>Bacteroidota</taxon>
        <taxon>Chitinophagia</taxon>
        <taxon>Chitinophagales</taxon>
        <taxon>Chitinophagaceae</taxon>
        <taxon>Taibaiella</taxon>
    </lineage>
</organism>
<evidence type="ECO:0000256" key="3">
    <source>
        <dbReference type="ARBA" id="ARBA00023237"/>
    </source>
</evidence>
<dbReference type="PANTHER" id="PTHR40980">
    <property type="entry name" value="PLUG DOMAIN-CONTAINING PROTEIN"/>
    <property type="match status" value="1"/>
</dbReference>
<dbReference type="OrthoDB" id="8727862at2"/>
<reference evidence="7 8" key="1">
    <citation type="submission" date="2018-03" db="EMBL/GenBank/DDBJ databases">
        <title>Genomic Encyclopedia of Type Strains, Phase III (KMG-III): the genomes of soil and plant-associated and newly described type strains.</title>
        <authorList>
            <person name="Whitman W."/>
        </authorList>
    </citation>
    <scope>NUCLEOTIDE SEQUENCE [LARGE SCALE GENOMIC DNA]</scope>
    <source>
        <strain evidence="7 8">CGMCC 1.12700</strain>
    </source>
</reference>
<dbReference type="SUPFAM" id="SSF49464">
    <property type="entry name" value="Carboxypeptidase regulatory domain-like"/>
    <property type="match status" value="1"/>
</dbReference>